<accession>A0AAV3Z0Z1</accession>
<dbReference type="AlphaFoldDB" id="A0AAV3Z0Z1"/>
<keyword evidence="2" id="KW-1185">Reference proteome</keyword>
<dbReference type="EMBL" id="BLXT01001848">
    <property type="protein sequence ID" value="GFN88314.1"/>
    <property type="molecule type" value="Genomic_DNA"/>
</dbReference>
<proteinExistence type="predicted"/>
<reference evidence="1 2" key="1">
    <citation type="journal article" date="2021" name="Elife">
        <title>Chloroplast acquisition without the gene transfer in kleptoplastic sea slugs, Plakobranchus ocellatus.</title>
        <authorList>
            <person name="Maeda T."/>
            <person name="Takahashi S."/>
            <person name="Yoshida T."/>
            <person name="Shimamura S."/>
            <person name="Takaki Y."/>
            <person name="Nagai Y."/>
            <person name="Toyoda A."/>
            <person name="Suzuki Y."/>
            <person name="Arimoto A."/>
            <person name="Ishii H."/>
            <person name="Satoh N."/>
            <person name="Nishiyama T."/>
            <person name="Hasebe M."/>
            <person name="Maruyama T."/>
            <person name="Minagawa J."/>
            <person name="Obokata J."/>
            <person name="Shigenobu S."/>
        </authorList>
    </citation>
    <scope>NUCLEOTIDE SEQUENCE [LARGE SCALE GENOMIC DNA]</scope>
</reference>
<name>A0AAV3Z0Z1_9GAST</name>
<comment type="caution">
    <text evidence="1">The sequence shown here is derived from an EMBL/GenBank/DDBJ whole genome shotgun (WGS) entry which is preliminary data.</text>
</comment>
<dbReference type="Proteomes" id="UP000735302">
    <property type="component" value="Unassembled WGS sequence"/>
</dbReference>
<gene>
    <name evidence="1" type="ORF">PoB_001482000</name>
</gene>
<evidence type="ECO:0000313" key="2">
    <source>
        <dbReference type="Proteomes" id="UP000735302"/>
    </source>
</evidence>
<sequence length="126" mass="13604">MRKKFDARSTSVAVPTLTSQNAVLYLVAGSHDITAQPECVMPSDTGEGHSLSSTHELEACDLSLSCTANQIHGTSLNPMYCKCLFLISSVVFLCECKRSADVARVDLQEGCPKNCVRGICCYNRPG</sequence>
<evidence type="ECO:0000313" key="1">
    <source>
        <dbReference type="EMBL" id="GFN88314.1"/>
    </source>
</evidence>
<evidence type="ECO:0008006" key="3">
    <source>
        <dbReference type="Google" id="ProtNLM"/>
    </source>
</evidence>
<protein>
    <recommendedName>
        <fullName evidence="3">WAP domain-containing protein</fullName>
    </recommendedName>
</protein>
<organism evidence="1 2">
    <name type="scientific">Plakobranchus ocellatus</name>
    <dbReference type="NCBI Taxonomy" id="259542"/>
    <lineage>
        <taxon>Eukaryota</taxon>
        <taxon>Metazoa</taxon>
        <taxon>Spiralia</taxon>
        <taxon>Lophotrochozoa</taxon>
        <taxon>Mollusca</taxon>
        <taxon>Gastropoda</taxon>
        <taxon>Heterobranchia</taxon>
        <taxon>Euthyneura</taxon>
        <taxon>Panpulmonata</taxon>
        <taxon>Sacoglossa</taxon>
        <taxon>Placobranchoidea</taxon>
        <taxon>Plakobranchidae</taxon>
        <taxon>Plakobranchus</taxon>
    </lineage>
</organism>